<dbReference type="EMBL" id="QGHC01000003">
    <property type="protein sequence ID" value="PWK92058.1"/>
    <property type="molecule type" value="Genomic_DNA"/>
</dbReference>
<keyword evidence="9" id="KW-0902">Two-component regulatory system</keyword>
<dbReference type="InterPro" id="IPR003661">
    <property type="entry name" value="HisK_dim/P_dom"/>
</dbReference>
<dbReference type="InterPro" id="IPR036097">
    <property type="entry name" value="HisK_dim/P_sf"/>
</dbReference>
<organism evidence="13 14">
    <name type="scientific">Fulvimonas soli</name>
    <dbReference type="NCBI Taxonomy" id="155197"/>
    <lineage>
        <taxon>Bacteria</taxon>
        <taxon>Pseudomonadati</taxon>
        <taxon>Pseudomonadota</taxon>
        <taxon>Gammaproteobacteria</taxon>
        <taxon>Lysobacterales</taxon>
        <taxon>Rhodanobacteraceae</taxon>
        <taxon>Fulvimonas</taxon>
    </lineage>
</organism>
<dbReference type="InterPro" id="IPR036890">
    <property type="entry name" value="HATPase_C_sf"/>
</dbReference>
<protein>
    <recommendedName>
        <fullName evidence="3">histidine kinase</fullName>
        <ecNumber evidence="3">2.7.13.3</ecNumber>
    </recommendedName>
</protein>
<feature type="domain" description="HAMP" evidence="12">
    <location>
        <begin position="207"/>
        <end position="259"/>
    </location>
</feature>
<evidence type="ECO:0000256" key="3">
    <source>
        <dbReference type="ARBA" id="ARBA00012438"/>
    </source>
</evidence>
<dbReference type="InterPro" id="IPR003594">
    <property type="entry name" value="HATPase_dom"/>
</dbReference>
<proteinExistence type="predicted"/>
<dbReference type="RefSeq" id="WP_109722636.1">
    <property type="nucleotide sequence ID" value="NZ_MSZV01000133.1"/>
</dbReference>
<evidence type="ECO:0000256" key="7">
    <source>
        <dbReference type="ARBA" id="ARBA00022777"/>
    </source>
</evidence>
<dbReference type="AlphaFoldDB" id="A0A316ING2"/>
<evidence type="ECO:0000256" key="2">
    <source>
        <dbReference type="ARBA" id="ARBA00004370"/>
    </source>
</evidence>
<dbReference type="Pfam" id="PF02518">
    <property type="entry name" value="HATPase_c"/>
    <property type="match status" value="1"/>
</dbReference>
<keyword evidence="8 10" id="KW-1133">Transmembrane helix</keyword>
<dbReference type="GO" id="GO:0000155">
    <property type="term" value="F:phosphorelay sensor kinase activity"/>
    <property type="evidence" value="ECO:0007669"/>
    <property type="project" value="InterPro"/>
</dbReference>
<dbReference type="PANTHER" id="PTHR45436">
    <property type="entry name" value="SENSOR HISTIDINE KINASE YKOH"/>
    <property type="match status" value="1"/>
</dbReference>
<evidence type="ECO:0000256" key="9">
    <source>
        <dbReference type="ARBA" id="ARBA00023012"/>
    </source>
</evidence>
<dbReference type="SUPFAM" id="SSF55874">
    <property type="entry name" value="ATPase domain of HSP90 chaperone/DNA topoisomerase II/histidine kinase"/>
    <property type="match status" value="1"/>
</dbReference>
<reference evidence="13 14" key="1">
    <citation type="submission" date="2018-05" db="EMBL/GenBank/DDBJ databases">
        <title>Genomic Encyclopedia of Type Strains, Phase IV (KMG-IV): sequencing the most valuable type-strain genomes for metagenomic binning, comparative biology and taxonomic classification.</title>
        <authorList>
            <person name="Goeker M."/>
        </authorList>
    </citation>
    <scope>NUCLEOTIDE SEQUENCE [LARGE SCALE GENOMIC DNA]</scope>
    <source>
        <strain evidence="13 14">DSM 14263</strain>
    </source>
</reference>
<evidence type="ECO:0000259" key="11">
    <source>
        <dbReference type="PROSITE" id="PS50109"/>
    </source>
</evidence>
<dbReference type="EC" id="2.7.13.3" evidence="3"/>
<dbReference type="InterPro" id="IPR005467">
    <property type="entry name" value="His_kinase_dom"/>
</dbReference>
<name>A0A316ING2_9GAMM</name>
<evidence type="ECO:0000256" key="6">
    <source>
        <dbReference type="ARBA" id="ARBA00022692"/>
    </source>
</evidence>
<keyword evidence="10" id="KW-0472">Membrane</keyword>
<dbReference type="GO" id="GO:0005886">
    <property type="term" value="C:plasma membrane"/>
    <property type="evidence" value="ECO:0007669"/>
    <property type="project" value="TreeGrafter"/>
</dbReference>
<dbReference type="PROSITE" id="PS50109">
    <property type="entry name" value="HIS_KIN"/>
    <property type="match status" value="1"/>
</dbReference>
<evidence type="ECO:0000313" key="13">
    <source>
        <dbReference type="EMBL" id="PWK92058.1"/>
    </source>
</evidence>
<dbReference type="SUPFAM" id="SSF47384">
    <property type="entry name" value="Homodimeric domain of signal transducing histidine kinase"/>
    <property type="match status" value="1"/>
</dbReference>
<dbReference type="Proteomes" id="UP000245812">
    <property type="component" value="Unassembled WGS sequence"/>
</dbReference>
<accession>A0A316ING2</accession>
<dbReference type="SMART" id="SM00387">
    <property type="entry name" value="HATPase_c"/>
    <property type="match status" value="1"/>
</dbReference>
<dbReference type="InterPro" id="IPR003660">
    <property type="entry name" value="HAMP_dom"/>
</dbReference>
<keyword evidence="14" id="KW-1185">Reference proteome</keyword>
<evidence type="ECO:0000256" key="5">
    <source>
        <dbReference type="ARBA" id="ARBA00022679"/>
    </source>
</evidence>
<evidence type="ECO:0000256" key="1">
    <source>
        <dbReference type="ARBA" id="ARBA00000085"/>
    </source>
</evidence>
<evidence type="ECO:0000313" key="14">
    <source>
        <dbReference type="Proteomes" id="UP000245812"/>
    </source>
</evidence>
<keyword evidence="7 13" id="KW-0418">Kinase</keyword>
<evidence type="ECO:0000259" key="12">
    <source>
        <dbReference type="PROSITE" id="PS50885"/>
    </source>
</evidence>
<dbReference type="PROSITE" id="PS50885">
    <property type="entry name" value="HAMP"/>
    <property type="match status" value="1"/>
</dbReference>
<evidence type="ECO:0000256" key="10">
    <source>
        <dbReference type="SAM" id="Phobius"/>
    </source>
</evidence>
<feature type="domain" description="Histidine kinase" evidence="11">
    <location>
        <begin position="267"/>
        <end position="473"/>
    </location>
</feature>
<evidence type="ECO:0000256" key="8">
    <source>
        <dbReference type="ARBA" id="ARBA00022989"/>
    </source>
</evidence>
<keyword evidence="5" id="KW-0808">Transferase</keyword>
<dbReference type="OrthoDB" id="9809766at2"/>
<evidence type="ECO:0000256" key="4">
    <source>
        <dbReference type="ARBA" id="ARBA00022553"/>
    </source>
</evidence>
<keyword evidence="6 10" id="KW-0812">Transmembrane</keyword>
<comment type="catalytic activity">
    <reaction evidence="1">
        <text>ATP + protein L-histidine = ADP + protein N-phospho-L-histidine.</text>
        <dbReference type="EC" id="2.7.13.3"/>
    </reaction>
</comment>
<comment type="caution">
    <text evidence="13">The sequence shown here is derived from an EMBL/GenBank/DDBJ whole genome shotgun (WGS) entry which is preliminary data.</text>
</comment>
<gene>
    <name evidence="13" type="ORF">C7456_103177</name>
</gene>
<dbReference type="Gene3D" id="3.30.565.10">
    <property type="entry name" value="Histidine kinase-like ATPase, C-terminal domain"/>
    <property type="match status" value="1"/>
</dbReference>
<dbReference type="CDD" id="cd00082">
    <property type="entry name" value="HisKA"/>
    <property type="match status" value="1"/>
</dbReference>
<keyword evidence="4" id="KW-0597">Phosphoprotein</keyword>
<dbReference type="PANTHER" id="PTHR45436:SF16">
    <property type="entry name" value="HISTIDINE KINASE"/>
    <property type="match status" value="1"/>
</dbReference>
<sequence length="473" mass="51199">MKAASLSRRITWLLLATSLLVFAGGSLVMDHQVDHELERRFRQSQLTQAQALTAAMELEPWHLEPDNASWLSVGLLGDATLHYAIECGGRLLARSEVPPPAVPPSWPAAAGRKPSSGELKLADGHRMGWTMLAFRMPLGQGWGRTEAEREQRWLREGRPSASRDCRLLLMQDRGRLDEILLSVDWILALGPLLALGIALFAVPPIVRRGLRPLGALGERMAGIGPNAPGQRLAPVGVRELDPLVARFNEVLARMDDGLARERQFASGLAHETRTRLAELRTLCEVEARYPSARPREELLREIGHIGAELESTVNALLLLTRLQSGLERPQCAEVDLGALLARLVRRQRAAAEGRGVALRLQAGAGAVWHSDAALLELILGNLLGNACGYAPAGDTVAVWLDADGVLVENAAPELEEGDLALFGQRFWRKQPPDSGHAGLGLALAAAAAQALGLRLDHRLRAGRLQARLGPPAA</sequence>
<comment type="subcellular location">
    <subcellularLocation>
        <location evidence="2">Membrane</location>
    </subcellularLocation>
</comment>
<dbReference type="InterPro" id="IPR050428">
    <property type="entry name" value="TCS_sensor_his_kinase"/>
</dbReference>
<feature type="transmembrane region" description="Helical" evidence="10">
    <location>
        <begin position="185"/>
        <end position="206"/>
    </location>
</feature>